<keyword evidence="1" id="KW-1133">Transmembrane helix</keyword>
<keyword evidence="3" id="KW-1185">Reference proteome</keyword>
<organism evidence="2 3">
    <name type="scientific">Stagnihabitans tardus</name>
    <dbReference type="NCBI Taxonomy" id="2699202"/>
    <lineage>
        <taxon>Bacteria</taxon>
        <taxon>Pseudomonadati</taxon>
        <taxon>Pseudomonadota</taxon>
        <taxon>Alphaproteobacteria</taxon>
        <taxon>Rhodobacterales</taxon>
        <taxon>Paracoccaceae</taxon>
        <taxon>Stagnihabitans</taxon>
    </lineage>
</organism>
<dbReference type="AlphaFoldDB" id="A0AAE4YAS0"/>
<keyword evidence="1" id="KW-0472">Membrane</keyword>
<comment type="caution">
    <text evidence="2">The sequence shown here is derived from an EMBL/GenBank/DDBJ whole genome shotgun (WGS) entry which is preliminary data.</text>
</comment>
<dbReference type="Proteomes" id="UP001193501">
    <property type="component" value="Unassembled WGS sequence"/>
</dbReference>
<evidence type="ECO:0000313" key="2">
    <source>
        <dbReference type="EMBL" id="NBZ86160.1"/>
    </source>
</evidence>
<feature type="transmembrane region" description="Helical" evidence="1">
    <location>
        <begin position="36"/>
        <end position="60"/>
    </location>
</feature>
<feature type="transmembrane region" description="Helical" evidence="1">
    <location>
        <begin position="72"/>
        <end position="93"/>
    </location>
</feature>
<feature type="transmembrane region" description="Helical" evidence="1">
    <location>
        <begin position="105"/>
        <end position="128"/>
    </location>
</feature>
<evidence type="ECO:0000256" key="1">
    <source>
        <dbReference type="SAM" id="Phobius"/>
    </source>
</evidence>
<proteinExistence type="predicted"/>
<evidence type="ECO:0000313" key="3">
    <source>
        <dbReference type="Proteomes" id="UP001193501"/>
    </source>
</evidence>
<name>A0AAE4YAS0_9RHOB</name>
<gene>
    <name evidence="2" type="ORF">GV832_01085</name>
</gene>
<dbReference type="RefSeq" id="WP_168772958.1">
    <property type="nucleotide sequence ID" value="NZ_JAABNR010000001.1"/>
</dbReference>
<keyword evidence="1" id="KW-0812">Transmembrane</keyword>
<dbReference type="EMBL" id="JAABNR010000001">
    <property type="protein sequence ID" value="NBZ86160.1"/>
    <property type="molecule type" value="Genomic_DNA"/>
</dbReference>
<reference evidence="2" key="1">
    <citation type="submission" date="2020-01" db="EMBL/GenBank/DDBJ databases">
        <authorList>
            <person name="Chen W.-M."/>
        </authorList>
    </citation>
    <scope>NUCLEOTIDE SEQUENCE</scope>
    <source>
        <strain evidence="2">CYK-10</strain>
    </source>
</reference>
<protein>
    <submittedName>
        <fullName evidence="2">Uncharacterized protein</fullName>
    </submittedName>
</protein>
<accession>A0AAE4YAS0</accession>
<sequence>MLTSFLSGALLSALFSLITLKDDGVALSVHLGTALMMGLGGLIFGALAWLPLMILWNAVLFRLGHRFALRPLAASLSAAMAFVLTAAASSVTFGGGDWPGVRQVAIFGGWILGTTGLAWSLTLCAFGATEELKP</sequence>